<dbReference type="AlphaFoldDB" id="A0A9W9EP86"/>
<dbReference type="InterPro" id="IPR027521">
    <property type="entry name" value="Usb1"/>
</dbReference>
<dbReference type="Proteomes" id="UP001149074">
    <property type="component" value="Unassembled WGS sequence"/>
</dbReference>
<keyword evidence="2 5" id="KW-0378">Hydrolase</keyword>
<keyword evidence="1 5" id="KW-0540">Nuclease</keyword>
<dbReference type="GO" id="GO:0034477">
    <property type="term" value="P:U6 snRNA 3'-end processing"/>
    <property type="evidence" value="ECO:0007669"/>
    <property type="project" value="UniProtKB-UniRule"/>
</dbReference>
<feature type="region of interest" description="Disordered" evidence="6">
    <location>
        <begin position="229"/>
        <end position="252"/>
    </location>
</feature>
<comment type="similarity">
    <text evidence="5">Belongs to the 2H phosphoesterase superfamily. USB1 family.</text>
</comment>
<sequence length="325" mass="35576">MSLVPYSSSSESESESESPPPTNPPAKKAKLSPGSSKHNKRDETRAPPLPPSFYDLYAHSTRVSTSDNPALHGGRKREIPHVAGNWPSHLYLEWVPGSEELRLLADLIEEARGCTPHSTSRDEAKGGVVSLLHSDLGVRQPLHISLSRTLSLRTEQKGPFMDTLARDIGRSSIHPFTVSPATLKWVPNYGKTRWFLVLSVSKPQGDNLNRLLKLCNSTVAVFGQPPLYATSKSGPDSRQSNSPEPDCEPQAAGNGGDFSQFFHLSIAWTLNEPDAQTCQRVSEIELKGVAGIGIQFLSIKAKIGNRVENIRLPVGVYKETEVIKL</sequence>
<feature type="region of interest" description="Disordered" evidence="6">
    <location>
        <begin position="1"/>
        <end position="55"/>
    </location>
</feature>
<comment type="caution">
    <text evidence="7">The sequence shown here is derived from an EMBL/GenBank/DDBJ whole genome shotgun (WGS) entry which is preliminary data.</text>
</comment>
<dbReference type="GO" id="GO:0005634">
    <property type="term" value="C:nucleus"/>
    <property type="evidence" value="ECO:0007669"/>
    <property type="project" value="UniProtKB-SubCell"/>
</dbReference>
<keyword evidence="3" id="KW-0456">Lyase</keyword>
<proteinExistence type="inferred from homology"/>
<comment type="function">
    <text evidence="5">Phosphodiesterase responsible for the U6 snRNA 3' end processing. Acts as an exoribonuclease (RNase) responsible for trimming the poly(U) tract of the last nucleotides in the pre-U6 snRNA molecule, leading to the formation of mature U6 snRNA.</text>
</comment>
<feature type="active site" description="Proton donor/acceptor" evidence="5">
    <location>
        <position position="263"/>
    </location>
</feature>
<evidence type="ECO:0000256" key="3">
    <source>
        <dbReference type="ARBA" id="ARBA00023239"/>
    </source>
</evidence>
<dbReference type="OrthoDB" id="49151at2759"/>
<feature type="active site" description="Proton donor/acceptor" evidence="5">
    <location>
        <position position="143"/>
    </location>
</feature>
<dbReference type="Pfam" id="PF09749">
    <property type="entry name" value="HVSL"/>
    <property type="match status" value="1"/>
</dbReference>
<evidence type="ECO:0000256" key="6">
    <source>
        <dbReference type="SAM" id="MobiDB-lite"/>
    </source>
</evidence>
<name>A0A9W9EP86_9EURO</name>
<dbReference type="EMBL" id="JAPQKI010000010">
    <property type="protein sequence ID" value="KAJ5085345.1"/>
    <property type="molecule type" value="Genomic_DNA"/>
</dbReference>
<dbReference type="PANTHER" id="PTHR13522:SF3">
    <property type="entry name" value="U6 SNRNA PHOSPHODIESTERASE 1"/>
    <property type="match status" value="1"/>
</dbReference>
<reference evidence="7" key="1">
    <citation type="submission" date="2022-11" db="EMBL/GenBank/DDBJ databases">
        <authorList>
            <person name="Petersen C."/>
        </authorList>
    </citation>
    <scope>NUCLEOTIDE SEQUENCE</scope>
    <source>
        <strain evidence="7">IBT 30761</strain>
    </source>
</reference>
<feature type="compositionally biased region" description="Polar residues" evidence="6">
    <location>
        <begin position="230"/>
        <end position="243"/>
    </location>
</feature>
<comment type="subcellular location">
    <subcellularLocation>
        <location evidence="5">Nucleus</location>
    </subcellularLocation>
</comment>
<dbReference type="GO" id="GO:1990838">
    <property type="term" value="F:poly(U)-specific exoribonuclease activity, producing 3' uridine cyclic phosphate ends"/>
    <property type="evidence" value="ECO:0007669"/>
    <property type="project" value="UniProtKB-UniRule"/>
</dbReference>
<evidence type="ECO:0000313" key="8">
    <source>
        <dbReference type="Proteomes" id="UP001149074"/>
    </source>
</evidence>
<dbReference type="Gene3D" id="3.90.1140.10">
    <property type="entry name" value="Cyclic phosphodiesterase"/>
    <property type="match status" value="1"/>
</dbReference>
<protein>
    <recommendedName>
        <fullName evidence="5">U6 snRNA phosphodiesterase</fullName>
        <ecNumber evidence="5">3.1.4.-</ecNumber>
    </recommendedName>
</protein>
<dbReference type="GO" id="GO:0016829">
    <property type="term" value="F:lyase activity"/>
    <property type="evidence" value="ECO:0007669"/>
    <property type="project" value="UniProtKB-KW"/>
</dbReference>
<dbReference type="EC" id="3.1.4.-" evidence="5"/>
<evidence type="ECO:0000256" key="2">
    <source>
        <dbReference type="ARBA" id="ARBA00022801"/>
    </source>
</evidence>
<evidence type="ECO:0000256" key="5">
    <source>
        <dbReference type="HAMAP-Rule" id="MF_03040"/>
    </source>
</evidence>
<accession>A0A9W9EP86</accession>
<evidence type="ECO:0000313" key="7">
    <source>
        <dbReference type="EMBL" id="KAJ5085345.1"/>
    </source>
</evidence>
<evidence type="ECO:0000256" key="1">
    <source>
        <dbReference type="ARBA" id="ARBA00022722"/>
    </source>
</evidence>
<dbReference type="HAMAP" id="MF_03040">
    <property type="entry name" value="USB1"/>
    <property type="match status" value="1"/>
</dbReference>
<evidence type="ECO:0000256" key="4">
    <source>
        <dbReference type="ARBA" id="ARBA00023242"/>
    </source>
</evidence>
<keyword evidence="8" id="KW-1185">Reference proteome</keyword>
<dbReference type="PANTHER" id="PTHR13522">
    <property type="entry name" value="U6 SNRNA PHOSPHODIESTERASE 1"/>
    <property type="match status" value="1"/>
</dbReference>
<reference evidence="7" key="2">
    <citation type="journal article" date="2023" name="IMA Fungus">
        <title>Comparative genomic study of the Penicillium genus elucidates a diverse pangenome and 15 lateral gene transfer events.</title>
        <authorList>
            <person name="Petersen C."/>
            <person name="Sorensen T."/>
            <person name="Nielsen M.R."/>
            <person name="Sondergaard T.E."/>
            <person name="Sorensen J.L."/>
            <person name="Fitzpatrick D.A."/>
            <person name="Frisvad J.C."/>
            <person name="Nielsen K.L."/>
        </authorList>
    </citation>
    <scope>NUCLEOTIDE SEQUENCE</scope>
    <source>
        <strain evidence="7">IBT 30761</strain>
    </source>
</reference>
<organism evidence="7 8">
    <name type="scientific">Penicillium argentinense</name>
    <dbReference type="NCBI Taxonomy" id="1131581"/>
    <lineage>
        <taxon>Eukaryota</taxon>
        <taxon>Fungi</taxon>
        <taxon>Dikarya</taxon>
        <taxon>Ascomycota</taxon>
        <taxon>Pezizomycotina</taxon>
        <taxon>Eurotiomycetes</taxon>
        <taxon>Eurotiomycetidae</taxon>
        <taxon>Eurotiales</taxon>
        <taxon>Aspergillaceae</taxon>
        <taxon>Penicillium</taxon>
    </lineage>
</organism>
<gene>
    <name evidence="5" type="primary">USB1</name>
    <name evidence="7" type="ORF">N7532_010116</name>
</gene>
<keyword evidence="4 5" id="KW-0539">Nucleus</keyword>